<comment type="caution">
    <text evidence="1">The sequence shown here is derived from an EMBL/GenBank/DDBJ whole genome shotgun (WGS) entry which is preliminary data.</text>
</comment>
<keyword evidence="2" id="KW-1185">Reference proteome</keyword>
<dbReference type="RefSeq" id="WP_219823936.1">
    <property type="nucleotide sequence ID" value="NZ_CP154825.1"/>
</dbReference>
<dbReference type="AlphaFoldDB" id="A0A2S6GUF3"/>
<protein>
    <submittedName>
        <fullName evidence="1">Uncharacterized protein</fullName>
    </submittedName>
</protein>
<name>A0A2S6GUF3_9PSEU</name>
<gene>
    <name evidence="1" type="ORF">CLV40_10484</name>
</gene>
<dbReference type="Proteomes" id="UP000239203">
    <property type="component" value="Unassembled WGS sequence"/>
</dbReference>
<sequence>MTRGYRVTTAQLQAGRATDLLGVAYADRSLGKARYVLHHPGFTRSGDRSPLSPPMRLLLAAIAGVAAQPVAKAIHPVHGFLDSPPAHPLTAVDRGKAVDLSLKSLDPANARRLLAVTEELLGRRAW</sequence>
<reference evidence="1 2" key="1">
    <citation type="submission" date="2018-02" db="EMBL/GenBank/DDBJ databases">
        <title>Genomic Encyclopedia of Archaeal and Bacterial Type Strains, Phase II (KMG-II): from individual species to whole genera.</title>
        <authorList>
            <person name="Goeker M."/>
        </authorList>
    </citation>
    <scope>NUCLEOTIDE SEQUENCE [LARGE SCALE GENOMIC DNA]</scope>
    <source>
        <strain evidence="1 2">YU 961-1</strain>
    </source>
</reference>
<organism evidence="1 2">
    <name type="scientific">Actinokineospora auranticolor</name>
    <dbReference type="NCBI Taxonomy" id="155976"/>
    <lineage>
        <taxon>Bacteria</taxon>
        <taxon>Bacillati</taxon>
        <taxon>Actinomycetota</taxon>
        <taxon>Actinomycetes</taxon>
        <taxon>Pseudonocardiales</taxon>
        <taxon>Pseudonocardiaceae</taxon>
        <taxon>Actinokineospora</taxon>
    </lineage>
</organism>
<evidence type="ECO:0000313" key="2">
    <source>
        <dbReference type="Proteomes" id="UP000239203"/>
    </source>
</evidence>
<proteinExistence type="predicted"/>
<evidence type="ECO:0000313" key="1">
    <source>
        <dbReference type="EMBL" id="PPK68840.1"/>
    </source>
</evidence>
<accession>A0A2S6GUF3</accession>
<dbReference type="EMBL" id="PTIX01000004">
    <property type="protein sequence ID" value="PPK68840.1"/>
    <property type="molecule type" value="Genomic_DNA"/>
</dbReference>